<dbReference type="Proteomes" id="UP000324629">
    <property type="component" value="Unassembled WGS sequence"/>
</dbReference>
<comment type="caution">
    <text evidence="6">The sequence shown here is derived from an EMBL/GenBank/DDBJ whole genome shotgun (WGS) entry which is preliminary data.</text>
</comment>
<evidence type="ECO:0000256" key="2">
    <source>
        <dbReference type="ARBA" id="ARBA00022741"/>
    </source>
</evidence>
<dbReference type="GO" id="GO:0004672">
    <property type="term" value="F:protein kinase activity"/>
    <property type="evidence" value="ECO:0007669"/>
    <property type="project" value="InterPro"/>
</dbReference>
<dbReference type="Gene3D" id="1.10.510.10">
    <property type="entry name" value="Transferase(Phosphotransferase) domain 1"/>
    <property type="match status" value="1"/>
</dbReference>
<evidence type="ECO:0000256" key="4">
    <source>
        <dbReference type="SAM" id="MobiDB-lite"/>
    </source>
</evidence>
<organism evidence="6 7">
    <name type="scientific">Paragonimus westermani</name>
    <dbReference type="NCBI Taxonomy" id="34504"/>
    <lineage>
        <taxon>Eukaryota</taxon>
        <taxon>Metazoa</taxon>
        <taxon>Spiralia</taxon>
        <taxon>Lophotrochozoa</taxon>
        <taxon>Platyhelminthes</taxon>
        <taxon>Trematoda</taxon>
        <taxon>Digenea</taxon>
        <taxon>Plagiorchiida</taxon>
        <taxon>Troglotremata</taxon>
        <taxon>Troglotrematidae</taxon>
        <taxon>Paragonimus</taxon>
    </lineage>
</organism>
<evidence type="ECO:0000259" key="5">
    <source>
        <dbReference type="PROSITE" id="PS50011"/>
    </source>
</evidence>
<feature type="region of interest" description="Disordered" evidence="4">
    <location>
        <begin position="335"/>
        <end position="356"/>
    </location>
</feature>
<keyword evidence="2" id="KW-0547">Nucleotide-binding</keyword>
<feature type="domain" description="Protein kinase" evidence="5">
    <location>
        <begin position="1"/>
        <end position="320"/>
    </location>
</feature>
<dbReference type="InterPro" id="IPR050629">
    <property type="entry name" value="STE20/SPS1-PAK"/>
</dbReference>
<proteinExistence type="inferred from homology"/>
<keyword evidence="6" id="KW-0808">Transferase</keyword>
<dbReference type="GO" id="GO:0005737">
    <property type="term" value="C:cytoplasm"/>
    <property type="evidence" value="ECO:0007669"/>
    <property type="project" value="TreeGrafter"/>
</dbReference>
<name>A0A5J4NDX3_9TREM</name>
<dbReference type="Pfam" id="PF00069">
    <property type="entry name" value="Pkinase"/>
    <property type="match status" value="1"/>
</dbReference>
<keyword evidence="7" id="KW-1185">Reference proteome</keyword>
<evidence type="ECO:0000256" key="3">
    <source>
        <dbReference type="ARBA" id="ARBA00022840"/>
    </source>
</evidence>
<dbReference type="PROSITE" id="PS50011">
    <property type="entry name" value="PROTEIN_KINASE_DOM"/>
    <property type="match status" value="1"/>
</dbReference>
<dbReference type="AlphaFoldDB" id="A0A5J4NDX3"/>
<dbReference type="PANTHER" id="PTHR48012:SF2">
    <property type="entry name" value="STERILE20-LIKE KINASE, ISOFORM B"/>
    <property type="match status" value="1"/>
</dbReference>
<dbReference type="GO" id="GO:0005524">
    <property type="term" value="F:ATP binding"/>
    <property type="evidence" value="ECO:0007669"/>
    <property type="project" value="UniProtKB-KW"/>
</dbReference>
<comment type="similarity">
    <text evidence="1">Belongs to the protein kinase superfamily. STE Ser/Thr protein kinase family. STE20 subfamily.</text>
</comment>
<accession>A0A5J4NDX3</accession>
<keyword evidence="3" id="KW-0067">ATP-binding</keyword>
<reference evidence="6 7" key="1">
    <citation type="journal article" date="2019" name="Gigascience">
        <title>Whole-genome sequence of the oriental lung fluke Paragonimus westermani.</title>
        <authorList>
            <person name="Oey H."/>
            <person name="Zakrzewski M."/>
            <person name="Narain K."/>
            <person name="Devi K.R."/>
            <person name="Agatsuma T."/>
            <person name="Nawaratna S."/>
            <person name="Gobert G.N."/>
            <person name="Jones M.K."/>
            <person name="Ragan M.A."/>
            <person name="McManus D.P."/>
            <person name="Krause L."/>
        </authorList>
    </citation>
    <scope>NUCLEOTIDE SEQUENCE [LARGE SCALE GENOMIC DNA]</scope>
    <source>
        <strain evidence="6 7">IND2009</strain>
    </source>
</reference>
<dbReference type="EMBL" id="QNGE01003920">
    <property type="protein sequence ID" value="KAA3673439.1"/>
    <property type="molecule type" value="Genomic_DNA"/>
</dbReference>
<evidence type="ECO:0000313" key="7">
    <source>
        <dbReference type="Proteomes" id="UP000324629"/>
    </source>
</evidence>
<dbReference type="InterPro" id="IPR000719">
    <property type="entry name" value="Prot_kinase_dom"/>
</dbReference>
<sequence>MLWDENYITTALDVPIQGMLPLPTPSVAVHHIVDSQHNVWSKVIDLELCDRSCLSSLMANINFIRKLLPAELKKDGKVVSFGAASQFISLPTDIQLDQCSVILSYKLNPLGSIYDLLSCQQHGCRGLSEQTVAAIFSRALLCVEYLHSKDILHRDLCAKHLLLAEDESNDQNLRIILCGLGSVAYFPPSGANVGRNDLPSIDYSWRGWNVNGFGSIYGHPIAWKGPEVVAQDFTGYSWPSDIYSLGLILAELFNGEPPYAGLHPIVIALKKMSGADVPALSKPDSNDVPSQEMLDIYNACTQPDPNKRPSTTVLLRMPWVQWGLQQQFDRIRLEREKNGSSDSSVADMSKQFEKVL</sequence>
<dbReference type="InterPro" id="IPR011009">
    <property type="entry name" value="Kinase-like_dom_sf"/>
</dbReference>
<gene>
    <name evidence="6" type="ORF">DEA37_0002773</name>
</gene>
<keyword evidence="6" id="KW-0418">Kinase</keyword>
<dbReference type="PANTHER" id="PTHR48012">
    <property type="entry name" value="STERILE20-LIKE KINASE, ISOFORM B-RELATED"/>
    <property type="match status" value="1"/>
</dbReference>
<evidence type="ECO:0000313" key="6">
    <source>
        <dbReference type="EMBL" id="KAA3673439.1"/>
    </source>
</evidence>
<dbReference type="SMART" id="SM00220">
    <property type="entry name" value="S_TKc"/>
    <property type="match status" value="1"/>
</dbReference>
<dbReference type="SUPFAM" id="SSF56112">
    <property type="entry name" value="Protein kinase-like (PK-like)"/>
    <property type="match status" value="1"/>
</dbReference>
<protein>
    <submittedName>
        <fullName evidence="6">Serine/threonine-protein kinase OSR1/STK39</fullName>
    </submittedName>
</protein>
<evidence type="ECO:0000256" key="1">
    <source>
        <dbReference type="ARBA" id="ARBA00008874"/>
    </source>
</evidence>